<name>A0A077LW47_9MICO</name>
<gene>
    <name evidence="5" type="ORF">BN12_1130002</name>
</gene>
<evidence type="ECO:0000313" key="5">
    <source>
        <dbReference type="EMBL" id="CCH76199.1"/>
    </source>
</evidence>
<evidence type="ECO:0000256" key="3">
    <source>
        <dbReference type="SAM" id="Phobius"/>
    </source>
</evidence>
<organism evidence="5 6">
    <name type="scientific">Nostocoides japonicum T1-X7</name>
    <dbReference type="NCBI Taxonomy" id="1194083"/>
    <lineage>
        <taxon>Bacteria</taxon>
        <taxon>Bacillati</taxon>
        <taxon>Actinomycetota</taxon>
        <taxon>Actinomycetes</taxon>
        <taxon>Micrococcales</taxon>
        <taxon>Intrasporangiaceae</taxon>
        <taxon>Nostocoides</taxon>
    </lineage>
</organism>
<keyword evidence="2" id="KW-0804">Transcription</keyword>
<keyword evidence="3" id="KW-1133">Transmembrane helix</keyword>
<dbReference type="EMBL" id="CAJB01000017">
    <property type="protein sequence ID" value="CCH76199.1"/>
    <property type="molecule type" value="Genomic_DNA"/>
</dbReference>
<dbReference type="InterPro" id="IPR041916">
    <property type="entry name" value="Anti_sigma_zinc_sf"/>
</dbReference>
<dbReference type="RefSeq" id="WP_048552878.1">
    <property type="nucleotide sequence ID" value="NZ_HF570958.1"/>
</dbReference>
<dbReference type="InterPro" id="IPR027383">
    <property type="entry name" value="Znf_put"/>
</dbReference>
<keyword evidence="3" id="KW-0812">Transmembrane</keyword>
<sequence length="267" mass="27400">MTGPDPYADWDAAYVLGALSAADRTDYEAHLAECPSCRDAVAALAGMPGLLAKVPYDEVLGLEPPEGGWPEPPASLMPDLPAGESAPATARRTARRGWLVGVAAAAALVVGGAGGYAVAHLGDTAPPAGIVATGPVRLAFSDVVPSSMTAVVDVTATADGTQLDVECQYARATDAQEYPGEDPSTADYSIWVVDRGGASSELKQWTAKPDKVMHPSATTPLPPSQIAAIEIRRVDDGETVMRAAVPGVTRQPAADALKRLGSDTATA</sequence>
<accession>A0A077LW47</accession>
<dbReference type="AlphaFoldDB" id="A0A077LW47"/>
<feature type="domain" description="Putative zinc-finger" evidence="4">
    <location>
        <begin position="13"/>
        <end position="38"/>
    </location>
</feature>
<keyword evidence="6" id="KW-1185">Reference proteome</keyword>
<comment type="caution">
    <text evidence="5">The sequence shown here is derived from an EMBL/GenBank/DDBJ whole genome shotgun (WGS) entry which is preliminary data.</text>
</comment>
<protein>
    <submittedName>
        <fullName evidence="5">Putative membrane protein</fullName>
    </submittedName>
</protein>
<evidence type="ECO:0000259" key="4">
    <source>
        <dbReference type="Pfam" id="PF13490"/>
    </source>
</evidence>
<dbReference type="Pfam" id="PF13490">
    <property type="entry name" value="zf-HC2"/>
    <property type="match status" value="1"/>
</dbReference>
<keyword evidence="1" id="KW-0805">Transcription regulation</keyword>
<dbReference type="OrthoDB" id="5242431at2"/>
<feature type="transmembrane region" description="Helical" evidence="3">
    <location>
        <begin position="98"/>
        <end position="119"/>
    </location>
</feature>
<dbReference type="Gene3D" id="1.10.10.1320">
    <property type="entry name" value="Anti-sigma factor, zinc-finger domain"/>
    <property type="match status" value="1"/>
</dbReference>
<keyword evidence="3" id="KW-0472">Membrane</keyword>
<proteinExistence type="predicted"/>
<evidence type="ECO:0000313" key="6">
    <source>
        <dbReference type="Proteomes" id="UP000035721"/>
    </source>
</evidence>
<dbReference type="STRING" id="1194083.BN12_1130002"/>
<dbReference type="Proteomes" id="UP000035721">
    <property type="component" value="Unassembled WGS sequence"/>
</dbReference>
<evidence type="ECO:0000256" key="2">
    <source>
        <dbReference type="ARBA" id="ARBA00023163"/>
    </source>
</evidence>
<evidence type="ECO:0000256" key="1">
    <source>
        <dbReference type="ARBA" id="ARBA00023015"/>
    </source>
</evidence>
<reference evidence="5 6" key="1">
    <citation type="journal article" date="2013" name="ISME J.">
        <title>A metabolic model for members of the genus Tetrasphaera involved in enhanced biological phosphorus removal.</title>
        <authorList>
            <person name="Kristiansen R."/>
            <person name="Nguyen H.T.T."/>
            <person name="Saunders A.M."/>
            <person name="Nielsen J.L."/>
            <person name="Wimmer R."/>
            <person name="Le V.Q."/>
            <person name="McIlroy S.J."/>
            <person name="Petrovski S."/>
            <person name="Seviour R.J."/>
            <person name="Calteau A."/>
            <person name="Nielsen K.L."/>
            <person name="Nielsen P.H."/>
        </authorList>
    </citation>
    <scope>NUCLEOTIDE SEQUENCE [LARGE SCALE GENOMIC DNA]</scope>
    <source>
        <strain evidence="5 6">T1-X7</strain>
    </source>
</reference>